<dbReference type="EMBL" id="JAOWKZ010000001">
    <property type="protein sequence ID" value="MCV2871415.1"/>
    <property type="molecule type" value="Genomic_DNA"/>
</dbReference>
<protein>
    <submittedName>
        <fullName evidence="1">Uncharacterized protein</fullName>
    </submittedName>
</protein>
<sequence length="385" mass="42696">MILARAVLRFLPALLERPVDLSKSWDITTFPVLRAGLLLDYAVKTRLTGLDYSGLGPVLEACRKVQSDFYAGYENGENSKWASYSSQAMLGVVEALNEHAFGRATAAEKLEHAYDRYWAAFGQSDLGEDYLDNEIARDAVAIEGKRGFGPLWNRTTHLERIWESVKEKWVGSGHDWAFWISWWDGVLSGQQVDWELQRQVTEISEDIWQLGPDAVAAEIARLEKVAVAGGAEAANEKARPNLSALQRNAHAVRLQLEALLFFVEEEIERLRGQNSLSSRERDALTLRLEMLGKIVEAVKLMREAFEEEAPRQNALVVVEAQLPAVVEAADKAVTQGEAPEVSAAIVSMASAIKYLTDAGTPGNYATGIAFADTCMRKIKGWLKSK</sequence>
<reference evidence="1 2" key="1">
    <citation type="submission" date="2022-10" db="EMBL/GenBank/DDBJ databases">
        <title>Defluviimonas sp. nov., isolated from ocean surface sediments.</title>
        <authorList>
            <person name="He W."/>
            <person name="Wang L."/>
            <person name="Zhang D.-F."/>
        </authorList>
    </citation>
    <scope>NUCLEOTIDE SEQUENCE [LARGE SCALE GENOMIC DNA]</scope>
    <source>
        <strain evidence="1 2">WL0050</strain>
    </source>
</reference>
<keyword evidence="2" id="KW-1185">Reference proteome</keyword>
<gene>
    <name evidence="1" type="ORF">OEZ71_03805</name>
</gene>
<dbReference type="Proteomes" id="UP001652564">
    <property type="component" value="Unassembled WGS sequence"/>
</dbReference>
<name>A0ABT2ZJX8_9RHOB</name>
<accession>A0ABT2ZJX8</accession>
<dbReference type="RefSeq" id="WP_263738585.1">
    <property type="nucleotide sequence ID" value="NZ_JAOWKZ010000001.1"/>
</dbReference>
<comment type="caution">
    <text evidence="1">The sequence shown here is derived from an EMBL/GenBank/DDBJ whole genome shotgun (WGS) entry which is preliminary data.</text>
</comment>
<proteinExistence type="predicted"/>
<evidence type="ECO:0000313" key="1">
    <source>
        <dbReference type="EMBL" id="MCV2871415.1"/>
    </source>
</evidence>
<organism evidence="1 2">
    <name type="scientific">Albidovulum litorale</name>
    <dbReference type="NCBI Taxonomy" id="2984134"/>
    <lineage>
        <taxon>Bacteria</taxon>
        <taxon>Pseudomonadati</taxon>
        <taxon>Pseudomonadota</taxon>
        <taxon>Alphaproteobacteria</taxon>
        <taxon>Rhodobacterales</taxon>
        <taxon>Paracoccaceae</taxon>
        <taxon>Albidovulum</taxon>
    </lineage>
</organism>
<evidence type="ECO:0000313" key="2">
    <source>
        <dbReference type="Proteomes" id="UP001652564"/>
    </source>
</evidence>